<protein>
    <submittedName>
        <fullName evidence="2">Uncharacterized protein</fullName>
    </submittedName>
</protein>
<dbReference type="AlphaFoldDB" id="A0AAD4S5M8"/>
<dbReference type="Proteomes" id="UP001202328">
    <property type="component" value="Unassembled WGS sequence"/>
</dbReference>
<dbReference type="EMBL" id="JAJJMB010014022">
    <property type="protein sequence ID" value="KAI3864059.1"/>
    <property type="molecule type" value="Genomic_DNA"/>
</dbReference>
<name>A0AAD4S5M8_9MAGN</name>
<organism evidence="2 3">
    <name type="scientific">Papaver atlanticum</name>
    <dbReference type="NCBI Taxonomy" id="357466"/>
    <lineage>
        <taxon>Eukaryota</taxon>
        <taxon>Viridiplantae</taxon>
        <taxon>Streptophyta</taxon>
        <taxon>Embryophyta</taxon>
        <taxon>Tracheophyta</taxon>
        <taxon>Spermatophyta</taxon>
        <taxon>Magnoliopsida</taxon>
        <taxon>Ranunculales</taxon>
        <taxon>Papaveraceae</taxon>
        <taxon>Papaveroideae</taxon>
        <taxon>Papaver</taxon>
    </lineage>
</organism>
<dbReference type="GO" id="GO:0005524">
    <property type="term" value="F:ATP binding"/>
    <property type="evidence" value="ECO:0007669"/>
    <property type="project" value="InterPro"/>
</dbReference>
<proteinExistence type="predicted"/>
<evidence type="ECO:0000313" key="2">
    <source>
        <dbReference type="EMBL" id="KAI3864059.1"/>
    </source>
</evidence>
<dbReference type="GO" id="GO:0006433">
    <property type="term" value="P:prolyl-tRNA aminoacylation"/>
    <property type="evidence" value="ECO:0007669"/>
    <property type="project" value="InterPro"/>
</dbReference>
<dbReference type="InterPro" id="IPR004499">
    <property type="entry name" value="Pro-tRNA-ligase_IIa_arc-type"/>
</dbReference>
<evidence type="ECO:0000313" key="3">
    <source>
        <dbReference type="Proteomes" id="UP001202328"/>
    </source>
</evidence>
<accession>A0AAD4S5M8</accession>
<dbReference type="GO" id="GO:0005737">
    <property type="term" value="C:cytoplasm"/>
    <property type="evidence" value="ECO:0007669"/>
    <property type="project" value="InterPro"/>
</dbReference>
<feature type="compositionally biased region" description="Basic and acidic residues" evidence="1">
    <location>
        <begin position="84"/>
        <end position="102"/>
    </location>
</feature>
<dbReference type="PANTHER" id="PTHR43382:SF2">
    <property type="entry name" value="BIFUNCTIONAL GLUTAMATE_PROLINE--TRNA LIGASE"/>
    <property type="match status" value="1"/>
</dbReference>
<gene>
    <name evidence="2" type="ORF">MKW98_031651</name>
</gene>
<comment type="caution">
    <text evidence="2">The sequence shown here is derived from an EMBL/GenBank/DDBJ whole genome shotgun (WGS) entry which is preliminary data.</text>
</comment>
<dbReference type="GO" id="GO:0017101">
    <property type="term" value="C:aminoacyl-tRNA synthetase multienzyme complex"/>
    <property type="evidence" value="ECO:0007669"/>
    <property type="project" value="TreeGrafter"/>
</dbReference>
<dbReference type="GO" id="GO:0004827">
    <property type="term" value="F:proline-tRNA ligase activity"/>
    <property type="evidence" value="ECO:0007669"/>
    <property type="project" value="InterPro"/>
</dbReference>
<sequence length="120" mass="13249">MNWDTVIETSFVFIGRRCKISGIEFSKHQLFPINSTVLLLSVMEDVNICVDGMEDVKVTDKKEKKTHKVKAPKTTGGGSGSGGGKKEVKKETGLGLSNKKDENFGDWYSEVVVSGEMIEY</sequence>
<reference evidence="2" key="1">
    <citation type="submission" date="2022-04" db="EMBL/GenBank/DDBJ databases">
        <title>A functionally conserved STORR gene fusion in Papaver species that diverged 16.8 million years ago.</title>
        <authorList>
            <person name="Catania T."/>
        </authorList>
    </citation>
    <scope>NUCLEOTIDE SEQUENCE</scope>
    <source>
        <strain evidence="2">S-188037</strain>
    </source>
</reference>
<feature type="region of interest" description="Disordered" evidence="1">
    <location>
        <begin position="60"/>
        <end position="102"/>
    </location>
</feature>
<keyword evidence="3" id="KW-1185">Reference proteome</keyword>
<dbReference type="PANTHER" id="PTHR43382">
    <property type="entry name" value="PROLYL-TRNA SYNTHETASE"/>
    <property type="match status" value="1"/>
</dbReference>
<evidence type="ECO:0000256" key="1">
    <source>
        <dbReference type="SAM" id="MobiDB-lite"/>
    </source>
</evidence>